<dbReference type="GO" id="GO:0005829">
    <property type="term" value="C:cytosol"/>
    <property type="evidence" value="ECO:0007669"/>
    <property type="project" value="TreeGrafter"/>
</dbReference>
<organism evidence="11 12">
    <name type="scientific">Commensalibacter melissae</name>
    <dbReference type="NCBI Taxonomy" id="2070537"/>
    <lineage>
        <taxon>Bacteria</taxon>
        <taxon>Pseudomonadati</taxon>
        <taxon>Pseudomonadota</taxon>
        <taxon>Alphaproteobacteria</taxon>
        <taxon>Acetobacterales</taxon>
        <taxon>Acetobacteraceae</taxon>
    </lineage>
</organism>
<dbReference type="NCBIfam" id="TIGR01179">
    <property type="entry name" value="galE"/>
    <property type="match status" value="1"/>
</dbReference>
<dbReference type="NCBIfam" id="NF007956">
    <property type="entry name" value="PRK10675.1"/>
    <property type="match status" value="1"/>
</dbReference>
<dbReference type="UniPathway" id="UPA00214"/>
<evidence type="ECO:0000256" key="3">
    <source>
        <dbReference type="ARBA" id="ARBA00004947"/>
    </source>
</evidence>
<evidence type="ECO:0000256" key="4">
    <source>
        <dbReference type="ARBA" id="ARBA00007637"/>
    </source>
</evidence>
<evidence type="ECO:0000313" key="12">
    <source>
        <dbReference type="Proteomes" id="UP000247565"/>
    </source>
</evidence>
<protein>
    <recommendedName>
        <fullName evidence="6 9">UDP-glucose 4-epimerase</fullName>
        <ecNumber evidence="5 9">5.1.3.2</ecNumber>
    </recommendedName>
</protein>
<dbReference type="PANTHER" id="PTHR43725:SF47">
    <property type="entry name" value="UDP-GLUCOSE 4-EPIMERASE"/>
    <property type="match status" value="1"/>
</dbReference>
<evidence type="ECO:0000256" key="2">
    <source>
        <dbReference type="ARBA" id="ARBA00001911"/>
    </source>
</evidence>
<evidence type="ECO:0000256" key="8">
    <source>
        <dbReference type="ARBA" id="ARBA00023235"/>
    </source>
</evidence>
<name>A0A318N202_9PROT</name>
<evidence type="ECO:0000256" key="5">
    <source>
        <dbReference type="ARBA" id="ARBA00013189"/>
    </source>
</evidence>
<dbReference type="InterPro" id="IPR036291">
    <property type="entry name" value="NAD(P)-bd_dom_sf"/>
</dbReference>
<dbReference type="AlphaFoldDB" id="A0A318N202"/>
<comment type="similarity">
    <text evidence="4 9">Belongs to the NAD(P)-dependent epimerase/dehydratase family.</text>
</comment>
<evidence type="ECO:0000256" key="9">
    <source>
        <dbReference type="RuleBase" id="RU366046"/>
    </source>
</evidence>
<dbReference type="Gene3D" id="3.40.50.720">
    <property type="entry name" value="NAD(P)-binding Rossmann-like Domain"/>
    <property type="match status" value="1"/>
</dbReference>
<keyword evidence="8 9" id="KW-0413">Isomerase</keyword>
<evidence type="ECO:0000313" key="11">
    <source>
        <dbReference type="EMBL" id="PXZ01583.1"/>
    </source>
</evidence>
<evidence type="ECO:0000256" key="7">
    <source>
        <dbReference type="ARBA" id="ARBA00023027"/>
    </source>
</evidence>
<comment type="pathway">
    <text evidence="3 9">Carbohydrate metabolism; galactose metabolism.</text>
</comment>
<dbReference type="Proteomes" id="UP000247565">
    <property type="component" value="Unassembled WGS sequence"/>
</dbReference>
<dbReference type="GO" id="GO:0006012">
    <property type="term" value="P:galactose metabolic process"/>
    <property type="evidence" value="ECO:0007669"/>
    <property type="project" value="UniProtKB-UniPathway"/>
</dbReference>
<evidence type="ECO:0000256" key="6">
    <source>
        <dbReference type="ARBA" id="ARBA00018569"/>
    </source>
</evidence>
<proteinExistence type="inferred from homology"/>
<dbReference type="PANTHER" id="PTHR43725">
    <property type="entry name" value="UDP-GLUCOSE 4-EPIMERASE"/>
    <property type="match status" value="1"/>
</dbReference>
<keyword evidence="12" id="KW-1185">Reference proteome</keyword>
<dbReference type="InterPro" id="IPR005886">
    <property type="entry name" value="UDP_G4E"/>
</dbReference>
<reference evidence="11 12" key="1">
    <citation type="submission" date="2018-05" db="EMBL/GenBank/DDBJ databases">
        <title>Reference genomes for bee gut microbiota database.</title>
        <authorList>
            <person name="Ellegaard K.M."/>
        </authorList>
    </citation>
    <scope>NUCLEOTIDE SEQUENCE [LARGE SCALE GENOMIC DNA]</scope>
    <source>
        <strain evidence="11 12">ESL0284</strain>
    </source>
</reference>
<evidence type="ECO:0000259" key="10">
    <source>
        <dbReference type="Pfam" id="PF16363"/>
    </source>
</evidence>
<dbReference type="OrthoDB" id="9801785at2"/>
<accession>A0A318N202</accession>
<feature type="domain" description="NAD(P)-binding" evidence="10">
    <location>
        <begin position="4"/>
        <end position="324"/>
    </location>
</feature>
<sequence length="338" mass="38058">MTILVTGGCGYIGSHTCIQLIKQGIDPVIIDNLYNGKEIVLDRIKKITGKRPRFYQGDIRNKDLLDTIFKENNIKGVIHFAGLKAVGESVRKPLEYYDVNVYGTINLLDAMKKAYVKKFIFSSSATVYGTQPIIPYIETMETGEPTQPYGRSKLFIEKILQDLSIADQDWSITILRYFNPVGAHPSGLIGEDPQGIPNNLMPYITQVAIGKLDSLAVFGNDYETRDGTCIRDFIHVMDLAEGHLAALNYNDTQSGVNIFNLGSGQGNSVLEVIATFENVFRKKLPYHFAPRRDGDLPAYWANADRAKKLLNWETKLNLHDMVQDSWNWQSKNPNGFEE</sequence>
<dbReference type="GO" id="GO:0003978">
    <property type="term" value="F:UDP-glucose 4-epimerase activity"/>
    <property type="evidence" value="ECO:0007669"/>
    <property type="project" value="UniProtKB-UniRule"/>
</dbReference>
<comment type="catalytic activity">
    <reaction evidence="1 9">
        <text>UDP-alpha-D-glucose = UDP-alpha-D-galactose</text>
        <dbReference type="Rhea" id="RHEA:22168"/>
        <dbReference type="ChEBI" id="CHEBI:58885"/>
        <dbReference type="ChEBI" id="CHEBI:66914"/>
        <dbReference type="EC" id="5.1.3.2"/>
    </reaction>
</comment>
<keyword evidence="9" id="KW-0119">Carbohydrate metabolism</keyword>
<dbReference type="SUPFAM" id="SSF51735">
    <property type="entry name" value="NAD(P)-binding Rossmann-fold domains"/>
    <property type="match status" value="1"/>
</dbReference>
<evidence type="ECO:0000256" key="1">
    <source>
        <dbReference type="ARBA" id="ARBA00000083"/>
    </source>
</evidence>
<dbReference type="RefSeq" id="WP_110438102.1">
    <property type="nucleotide sequence ID" value="NZ_CP046393.1"/>
</dbReference>
<dbReference type="Pfam" id="PF16363">
    <property type="entry name" value="GDP_Man_Dehyd"/>
    <property type="match status" value="1"/>
</dbReference>
<dbReference type="InterPro" id="IPR016040">
    <property type="entry name" value="NAD(P)-bd_dom"/>
</dbReference>
<comment type="cofactor">
    <cofactor evidence="2 9">
        <name>NAD(+)</name>
        <dbReference type="ChEBI" id="CHEBI:57540"/>
    </cofactor>
</comment>
<comment type="caution">
    <text evidence="11">The sequence shown here is derived from an EMBL/GenBank/DDBJ whole genome shotgun (WGS) entry which is preliminary data.</text>
</comment>
<keyword evidence="7 9" id="KW-0520">NAD</keyword>
<comment type="subunit">
    <text evidence="9">Homodimer.</text>
</comment>
<dbReference type="CDD" id="cd05247">
    <property type="entry name" value="UDP_G4E_1_SDR_e"/>
    <property type="match status" value="1"/>
</dbReference>
<dbReference type="EMBL" id="QGLT01000001">
    <property type="protein sequence ID" value="PXZ01583.1"/>
    <property type="molecule type" value="Genomic_DNA"/>
</dbReference>
<dbReference type="Gene3D" id="3.90.25.10">
    <property type="entry name" value="UDP-galactose 4-epimerase, domain 1"/>
    <property type="match status" value="1"/>
</dbReference>
<gene>
    <name evidence="11" type="primary">galE</name>
    <name evidence="11" type="ORF">DK869_00800</name>
</gene>
<dbReference type="EC" id="5.1.3.2" evidence="5 9"/>